<dbReference type="Proteomes" id="UP000029055">
    <property type="component" value="Unassembled WGS sequence"/>
</dbReference>
<keyword evidence="1" id="KW-0472">Membrane</keyword>
<feature type="transmembrane region" description="Helical" evidence="1">
    <location>
        <begin position="30"/>
        <end position="47"/>
    </location>
</feature>
<dbReference type="AlphaFoldDB" id="A0A087E7U4"/>
<keyword evidence="3" id="KW-1185">Reference proteome</keyword>
<keyword evidence="1" id="KW-0812">Transmembrane</keyword>
<gene>
    <name evidence="2" type="ORF">BISU_0321</name>
</gene>
<organism evidence="2 3">
    <name type="scientific">Bifidobacterium subtile</name>
    <dbReference type="NCBI Taxonomy" id="77635"/>
    <lineage>
        <taxon>Bacteria</taxon>
        <taxon>Bacillati</taxon>
        <taxon>Actinomycetota</taxon>
        <taxon>Actinomycetes</taxon>
        <taxon>Bifidobacteriales</taxon>
        <taxon>Bifidobacteriaceae</taxon>
        <taxon>Bifidobacterium</taxon>
    </lineage>
</organism>
<dbReference type="RefSeq" id="WP_024463159.1">
    <property type="nucleotide sequence ID" value="NZ_CP062939.1"/>
</dbReference>
<accession>A0A087E7U4</accession>
<dbReference type="EMBL" id="JGZR01000006">
    <property type="protein sequence ID" value="KFJ03845.1"/>
    <property type="molecule type" value="Genomic_DNA"/>
</dbReference>
<reference evidence="2 3" key="1">
    <citation type="submission" date="2014-03" db="EMBL/GenBank/DDBJ databases">
        <title>Genomics of Bifidobacteria.</title>
        <authorList>
            <person name="Ventura M."/>
            <person name="Milani C."/>
            <person name="Lugli G.A."/>
        </authorList>
    </citation>
    <scope>NUCLEOTIDE SEQUENCE [LARGE SCALE GENOMIC DNA]</scope>
    <source>
        <strain evidence="2 3">LMG 11597</strain>
    </source>
</reference>
<evidence type="ECO:0000313" key="3">
    <source>
        <dbReference type="Proteomes" id="UP000029055"/>
    </source>
</evidence>
<evidence type="ECO:0000256" key="1">
    <source>
        <dbReference type="SAM" id="Phobius"/>
    </source>
</evidence>
<protein>
    <submittedName>
        <fullName evidence="2">Uncharacterized protein</fullName>
    </submittedName>
</protein>
<name>A0A087E7U4_9BIFI</name>
<keyword evidence="1" id="KW-1133">Transmembrane helix</keyword>
<sequence length="66" mass="7104">MARNDAARASAGAEAKTGVSDQIATKKHNWLNIILIAVIAVPVTMASKGKISDLKSGRHRNRHRAE</sequence>
<comment type="caution">
    <text evidence="2">The sequence shown here is derived from an EMBL/GenBank/DDBJ whole genome shotgun (WGS) entry which is preliminary data.</text>
</comment>
<proteinExistence type="predicted"/>
<evidence type="ECO:0000313" key="2">
    <source>
        <dbReference type="EMBL" id="KFJ03845.1"/>
    </source>
</evidence>